<keyword evidence="5" id="KW-0732">Signal</keyword>
<evidence type="ECO:0000256" key="5">
    <source>
        <dbReference type="ARBA" id="ARBA00022729"/>
    </source>
</evidence>
<dbReference type="Proteomes" id="UP000284243">
    <property type="component" value="Unassembled WGS sequence"/>
</dbReference>
<evidence type="ECO:0000259" key="13">
    <source>
        <dbReference type="Pfam" id="PF07715"/>
    </source>
</evidence>
<evidence type="ECO:0000256" key="6">
    <source>
        <dbReference type="ARBA" id="ARBA00023077"/>
    </source>
</evidence>
<dbReference type="RefSeq" id="WP_087394129.1">
    <property type="nucleotide sequence ID" value="NZ_JADMUD010000042.1"/>
</dbReference>
<evidence type="ECO:0000256" key="8">
    <source>
        <dbReference type="ARBA" id="ARBA00023170"/>
    </source>
</evidence>
<evidence type="ECO:0000259" key="12">
    <source>
        <dbReference type="Pfam" id="PF00593"/>
    </source>
</evidence>
<dbReference type="Pfam" id="PF00593">
    <property type="entry name" value="TonB_dep_Rec_b-barrel"/>
    <property type="match status" value="1"/>
</dbReference>
<gene>
    <name evidence="14" type="ORF">DWW57_12895</name>
</gene>
<comment type="subcellular location">
    <subcellularLocation>
        <location evidence="1 10">Cell outer membrane</location>
        <topology evidence="1 10">Multi-pass membrane protein</topology>
    </subcellularLocation>
</comment>
<dbReference type="Gene3D" id="2.170.130.10">
    <property type="entry name" value="TonB-dependent receptor, plug domain"/>
    <property type="match status" value="1"/>
</dbReference>
<organism evidence="14 15">
    <name type="scientific">Odoribacter splanchnicus</name>
    <dbReference type="NCBI Taxonomy" id="28118"/>
    <lineage>
        <taxon>Bacteria</taxon>
        <taxon>Pseudomonadati</taxon>
        <taxon>Bacteroidota</taxon>
        <taxon>Bacteroidia</taxon>
        <taxon>Bacteroidales</taxon>
        <taxon>Odoribacteraceae</taxon>
        <taxon>Odoribacter</taxon>
    </lineage>
</organism>
<dbReference type="Pfam" id="PF07715">
    <property type="entry name" value="Plug"/>
    <property type="match status" value="1"/>
</dbReference>
<dbReference type="InterPro" id="IPR037066">
    <property type="entry name" value="Plug_dom_sf"/>
</dbReference>
<sequence length="768" mass="87042">MLKNIFITILLICSVSGVWGQKSVKVKVSGNVITTDGVPAEFINIQLKNTFYGGTSDGKGYFEFMAPAGQYTMIVQSIAAHRREFPVTIEEGKENHFADIEIRENINQLEQVVVTGQFSPQSMRNSLYKVRTVNSEQIRQKVPTSVQSLLNTEIGIRLSNDMALGETDFELMGMSGNNVKILLDGIPLIDRGATKQSLSQLDVNSIERVEIVEGPMSVVYGTDALAGVINIITKKGDGYSEENTWRVGARVQEESMGKEYDFFKDKGLHNESIDLGFNHKSGLFVNGGYTRNNHGGWQGDLTGREKRWHPKDQALMNGMFGFQNRNMNVWYRLDFLDEKIFGPNNGSELQPEKVSDKDFLTKRYTHQLQSDWKLDNRLDVHAALSYQDYKRRTRTTESDLSTGEKWLSSAEASQDITQYKAWIARATVAWNIAPEFSVQPGVEYQWTQGEGGRIDGTPKVSDLAFFLSAEYKPWEWLSLRPGVRTFIVADYDAPIAIPSVLTKFKLTKHMDLRLSYAYGFRSPTLQELYFSFHNDNHDIDGNPDLKAEYSHNITGSVAYRVLHSEKIHLTTTLSGFYNDFRDKISLAQNVDIPNYNTYYNIDRYKTVGGSLENSLSWGGLRANLNVSLIGRYNRYATGDKSMPRFRYSPEVSTSISYHIEKTGTDISLFYKYTGERKEYYYHEYTTADNKKESEIYLRGMKSYHTGDLTVTQKLTSFLHLNAGVKNLFNLTSLETIAESPNDTPSVSYLGCGRSWSVGLSFLLNGKFN</sequence>
<name>A0A412TN87_9BACT</name>
<dbReference type="GO" id="GO:0044718">
    <property type="term" value="P:siderophore transmembrane transport"/>
    <property type="evidence" value="ECO:0007669"/>
    <property type="project" value="TreeGrafter"/>
</dbReference>
<evidence type="ECO:0000256" key="4">
    <source>
        <dbReference type="ARBA" id="ARBA00022692"/>
    </source>
</evidence>
<dbReference type="Gene3D" id="2.40.170.20">
    <property type="entry name" value="TonB-dependent receptor, beta-barrel domain"/>
    <property type="match status" value="1"/>
</dbReference>
<keyword evidence="3 10" id="KW-1134">Transmembrane beta strand</keyword>
<dbReference type="PANTHER" id="PTHR30069">
    <property type="entry name" value="TONB-DEPENDENT OUTER MEMBRANE RECEPTOR"/>
    <property type="match status" value="1"/>
</dbReference>
<dbReference type="GO" id="GO:0009279">
    <property type="term" value="C:cell outer membrane"/>
    <property type="evidence" value="ECO:0007669"/>
    <property type="project" value="UniProtKB-SubCell"/>
</dbReference>
<keyword evidence="4 10" id="KW-0812">Transmembrane</keyword>
<dbReference type="SUPFAM" id="SSF49464">
    <property type="entry name" value="Carboxypeptidase regulatory domain-like"/>
    <property type="match status" value="1"/>
</dbReference>
<keyword evidence="2 10" id="KW-0813">Transport</keyword>
<keyword evidence="8 14" id="KW-0675">Receptor</keyword>
<evidence type="ECO:0000256" key="3">
    <source>
        <dbReference type="ARBA" id="ARBA00022452"/>
    </source>
</evidence>
<comment type="similarity">
    <text evidence="10 11">Belongs to the TonB-dependent receptor family.</text>
</comment>
<dbReference type="CDD" id="cd01347">
    <property type="entry name" value="ligand_gated_channel"/>
    <property type="match status" value="1"/>
</dbReference>
<feature type="domain" description="TonB-dependent receptor-like beta-barrel" evidence="12">
    <location>
        <begin position="341"/>
        <end position="727"/>
    </location>
</feature>
<keyword evidence="9 10" id="KW-0998">Cell outer membrane</keyword>
<dbReference type="InterPro" id="IPR008969">
    <property type="entry name" value="CarboxyPept-like_regulatory"/>
</dbReference>
<proteinExistence type="inferred from homology"/>
<dbReference type="InterPro" id="IPR039426">
    <property type="entry name" value="TonB-dep_rcpt-like"/>
</dbReference>
<reference evidence="14 15" key="1">
    <citation type="submission" date="2018-08" db="EMBL/GenBank/DDBJ databases">
        <title>A genome reference for cultivated species of the human gut microbiota.</title>
        <authorList>
            <person name="Zou Y."/>
            <person name="Xue W."/>
            <person name="Luo G."/>
        </authorList>
    </citation>
    <scope>NUCLEOTIDE SEQUENCE [LARGE SCALE GENOMIC DNA]</scope>
    <source>
        <strain evidence="14 15">AF16-14</strain>
    </source>
</reference>
<dbReference type="AlphaFoldDB" id="A0A412TN87"/>
<protein>
    <submittedName>
        <fullName evidence="14">TonB-dependent receptor</fullName>
    </submittedName>
</protein>
<evidence type="ECO:0000313" key="14">
    <source>
        <dbReference type="EMBL" id="RGU55253.1"/>
    </source>
</evidence>
<dbReference type="InterPro" id="IPR000531">
    <property type="entry name" value="Beta-barrel_TonB"/>
</dbReference>
<keyword evidence="7 10" id="KW-0472">Membrane</keyword>
<evidence type="ECO:0000256" key="11">
    <source>
        <dbReference type="RuleBase" id="RU003357"/>
    </source>
</evidence>
<dbReference type="EMBL" id="QRYC01000019">
    <property type="protein sequence ID" value="RGU55253.1"/>
    <property type="molecule type" value="Genomic_DNA"/>
</dbReference>
<dbReference type="InterPro" id="IPR036942">
    <property type="entry name" value="Beta-barrel_TonB_sf"/>
</dbReference>
<dbReference type="Pfam" id="PF13715">
    <property type="entry name" value="CarbopepD_reg_2"/>
    <property type="match status" value="1"/>
</dbReference>
<evidence type="ECO:0000256" key="7">
    <source>
        <dbReference type="ARBA" id="ARBA00023136"/>
    </source>
</evidence>
<feature type="domain" description="TonB-dependent receptor plug" evidence="13">
    <location>
        <begin position="124"/>
        <end position="228"/>
    </location>
</feature>
<dbReference type="InterPro" id="IPR012910">
    <property type="entry name" value="Plug_dom"/>
</dbReference>
<evidence type="ECO:0000313" key="15">
    <source>
        <dbReference type="Proteomes" id="UP000284243"/>
    </source>
</evidence>
<evidence type="ECO:0000256" key="1">
    <source>
        <dbReference type="ARBA" id="ARBA00004571"/>
    </source>
</evidence>
<comment type="caution">
    <text evidence="14">The sequence shown here is derived from an EMBL/GenBank/DDBJ whole genome shotgun (WGS) entry which is preliminary data.</text>
</comment>
<accession>A0A412TN87</accession>
<evidence type="ECO:0000256" key="9">
    <source>
        <dbReference type="ARBA" id="ARBA00023237"/>
    </source>
</evidence>
<dbReference type="PANTHER" id="PTHR30069:SF29">
    <property type="entry name" value="HEMOGLOBIN AND HEMOGLOBIN-HAPTOGLOBIN-BINDING PROTEIN 1-RELATED"/>
    <property type="match status" value="1"/>
</dbReference>
<evidence type="ECO:0000256" key="2">
    <source>
        <dbReference type="ARBA" id="ARBA00022448"/>
    </source>
</evidence>
<dbReference type="SUPFAM" id="SSF56935">
    <property type="entry name" value="Porins"/>
    <property type="match status" value="1"/>
</dbReference>
<evidence type="ECO:0000256" key="10">
    <source>
        <dbReference type="PROSITE-ProRule" id="PRU01360"/>
    </source>
</evidence>
<dbReference type="PROSITE" id="PS52016">
    <property type="entry name" value="TONB_DEPENDENT_REC_3"/>
    <property type="match status" value="1"/>
</dbReference>
<dbReference type="GO" id="GO:0015344">
    <property type="term" value="F:siderophore uptake transmembrane transporter activity"/>
    <property type="evidence" value="ECO:0007669"/>
    <property type="project" value="TreeGrafter"/>
</dbReference>
<keyword evidence="6 11" id="KW-0798">TonB box</keyword>